<sequence length="145" mass="16258">MDFSICCPKYDFQTKKKSNIVRHLKNVHHLTEAEVNEFDKRIVSNKALETHGTGAFACGYCSHTVATKNGLETHIRRKHPKPLLNPANISLSMSPPSQAPPLKSWHRIREEDTCGQSETAVTMMESSQAIGTVNMKDLSNQKPKK</sequence>
<dbReference type="SUPFAM" id="SSF57667">
    <property type="entry name" value="beta-beta-alpha zinc fingers"/>
    <property type="match status" value="1"/>
</dbReference>
<dbReference type="InterPro" id="IPR013087">
    <property type="entry name" value="Znf_C2H2_type"/>
</dbReference>
<dbReference type="HOGENOM" id="CLU_1788650_0_0_1"/>
<dbReference type="PROSITE" id="PS00028">
    <property type="entry name" value="ZINC_FINGER_C2H2_1"/>
    <property type="match status" value="1"/>
</dbReference>
<evidence type="ECO:0000313" key="1">
    <source>
        <dbReference type="EMBL" id="OZF83521.1"/>
    </source>
</evidence>
<dbReference type="OrthoDB" id="10633610at2759"/>
<accession>A0A260ZCU4</accession>
<comment type="caution">
    <text evidence="1">The sequence shown here is derived from an EMBL/GenBank/DDBJ whole genome shotgun (WGS) entry which is preliminary data.</text>
</comment>
<dbReference type="EMBL" id="NMWX01000183">
    <property type="protein sequence ID" value="OZF83521.1"/>
    <property type="molecule type" value="Genomic_DNA"/>
</dbReference>
<organism evidence="1 2">
    <name type="scientific">Caenorhabditis remanei</name>
    <name type="common">Caenorhabditis vulgaris</name>
    <dbReference type="NCBI Taxonomy" id="31234"/>
    <lineage>
        <taxon>Eukaryota</taxon>
        <taxon>Metazoa</taxon>
        <taxon>Ecdysozoa</taxon>
        <taxon>Nematoda</taxon>
        <taxon>Chromadorea</taxon>
        <taxon>Rhabditida</taxon>
        <taxon>Rhabditina</taxon>
        <taxon>Rhabditomorpha</taxon>
        <taxon>Rhabditoidea</taxon>
        <taxon>Rhabditidae</taxon>
        <taxon>Peloderinae</taxon>
        <taxon>Caenorhabditis</taxon>
    </lineage>
</organism>
<keyword evidence="2" id="KW-1185">Reference proteome</keyword>
<reference evidence="1" key="1">
    <citation type="submission" date="2017-08" db="EMBL/GenBank/DDBJ databases">
        <authorList>
            <person name="de Groot N.N."/>
        </authorList>
    </citation>
    <scope>NUCLEOTIDE SEQUENCE [LARGE SCALE GENOMIC DNA]</scope>
    <source>
        <strain evidence="1">PX439</strain>
    </source>
</reference>
<dbReference type="Proteomes" id="UP000216624">
    <property type="component" value="Unassembled WGS sequence"/>
</dbReference>
<dbReference type="SMART" id="SM00355">
    <property type="entry name" value="ZnF_C2H2"/>
    <property type="match status" value="2"/>
</dbReference>
<dbReference type="Gene3D" id="3.30.160.60">
    <property type="entry name" value="Classic Zinc Finger"/>
    <property type="match status" value="1"/>
</dbReference>
<gene>
    <name evidence="1" type="ORF">FL82_24653</name>
</gene>
<name>A0A260ZCU4_CAERE</name>
<evidence type="ECO:0000313" key="2">
    <source>
        <dbReference type="Proteomes" id="UP000216624"/>
    </source>
</evidence>
<proteinExistence type="predicted"/>
<protein>
    <submittedName>
        <fullName evidence="1">Uncharacterized protein</fullName>
    </submittedName>
</protein>
<feature type="non-terminal residue" evidence="1">
    <location>
        <position position="1"/>
    </location>
</feature>
<dbReference type="InterPro" id="IPR036236">
    <property type="entry name" value="Znf_C2H2_sf"/>
</dbReference>